<feature type="chain" id="PRO_5039222395" description="Lipoprotein" evidence="1">
    <location>
        <begin position="22"/>
        <end position="260"/>
    </location>
</feature>
<name>A0A081NXR9_9BACL</name>
<dbReference type="eggNOG" id="ENOG502ZI6W">
    <property type="taxonomic scope" value="Bacteria"/>
</dbReference>
<dbReference type="EMBL" id="JNVM01000024">
    <property type="protein sequence ID" value="KEQ23242.1"/>
    <property type="molecule type" value="Genomic_DNA"/>
</dbReference>
<protein>
    <recommendedName>
        <fullName evidence="4">Lipoprotein</fullName>
    </recommendedName>
</protein>
<dbReference type="RefSeq" id="WP_036689406.1">
    <property type="nucleotide sequence ID" value="NZ_JNVM01000024.1"/>
</dbReference>
<keyword evidence="1" id="KW-0732">Signal</keyword>
<sequence length="260" mass="30136">MNLNGRLVLRIVMLLSLATLMGCGQKYKDAEDKMTRYLNEKYGEEFVVENVGGGYGSGIFTTDTIKAEAYPPNSPRHRFRAEITKDFSKVWDNYMNMIMADKFDEKMMKVSQEVFGQKDIWVKTNLDSGGLSFPARDLNDKNMSIEDYFKAEAINGLAVDLFIKSEPDIDKERQAEKVDKLADRILALEEFKHGFISVFYLKPSAFEHVSTEFYTVGEALHYYTRKEISYTHTFTKIFDAKKVYSVQEILSHFDWEYKES</sequence>
<reference evidence="2 3" key="1">
    <citation type="submission" date="2014-06" db="EMBL/GenBank/DDBJ databases">
        <title>Draft genome sequence of Paenibacillus sp. MSt1.</title>
        <authorList>
            <person name="Aw Y.K."/>
            <person name="Ong K.S."/>
            <person name="Gan H.M."/>
            <person name="Lee S.M."/>
        </authorList>
    </citation>
    <scope>NUCLEOTIDE SEQUENCE [LARGE SCALE GENOMIC DNA]</scope>
    <source>
        <strain evidence="2 3">MSt1</strain>
    </source>
</reference>
<dbReference type="Proteomes" id="UP000028123">
    <property type="component" value="Unassembled WGS sequence"/>
</dbReference>
<comment type="caution">
    <text evidence="2">The sequence shown here is derived from an EMBL/GenBank/DDBJ whole genome shotgun (WGS) entry which is preliminary data.</text>
</comment>
<evidence type="ECO:0000313" key="2">
    <source>
        <dbReference type="EMBL" id="KEQ23242.1"/>
    </source>
</evidence>
<evidence type="ECO:0008006" key="4">
    <source>
        <dbReference type="Google" id="ProtNLM"/>
    </source>
</evidence>
<accession>A0A081NXR9</accession>
<dbReference type="OrthoDB" id="2585693at2"/>
<proteinExistence type="predicted"/>
<dbReference type="PROSITE" id="PS51257">
    <property type="entry name" value="PROKAR_LIPOPROTEIN"/>
    <property type="match status" value="1"/>
</dbReference>
<dbReference type="AlphaFoldDB" id="A0A081NXR9"/>
<evidence type="ECO:0000256" key="1">
    <source>
        <dbReference type="SAM" id="SignalP"/>
    </source>
</evidence>
<gene>
    <name evidence="2" type="ORF">ET33_17970</name>
</gene>
<keyword evidence="3" id="KW-1185">Reference proteome</keyword>
<organism evidence="2 3">
    <name type="scientific">Paenibacillus tyrfis</name>
    <dbReference type="NCBI Taxonomy" id="1501230"/>
    <lineage>
        <taxon>Bacteria</taxon>
        <taxon>Bacillati</taxon>
        <taxon>Bacillota</taxon>
        <taxon>Bacilli</taxon>
        <taxon>Bacillales</taxon>
        <taxon>Paenibacillaceae</taxon>
        <taxon>Paenibacillus</taxon>
    </lineage>
</organism>
<evidence type="ECO:0000313" key="3">
    <source>
        <dbReference type="Proteomes" id="UP000028123"/>
    </source>
</evidence>
<feature type="signal peptide" evidence="1">
    <location>
        <begin position="1"/>
        <end position="21"/>
    </location>
</feature>